<name>A0ABP8TBB9_9ACTN</name>
<keyword evidence="3" id="KW-1185">Reference proteome</keyword>
<dbReference type="Proteomes" id="UP001500212">
    <property type="component" value="Unassembled WGS sequence"/>
</dbReference>
<gene>
    <name evidence="2" type="ORF">GCM10023195_01350</name>
</gene>
<dbReference type="EMBL" id="BAABHJ010000001">
    <property type="protein sequence ID" value="GAA4600848.1"/>
    <property type="molecule type" value="Genomic_DNA"/>
</dbReference>
<sequence length="55" mass="5656">MEKGTPATDSAKDSSAGTAGTPTRKASEVDPTIAAAKERWLPVYQAAAGGKSQHR</sequence>
<dbReference type="RefSeq" id="WP_345346426.1">
    <property type="nucleotide sequence ID" value="NZ_BAABHJ010000001.1"/>
</dbReference>
<accession>A0ABP8TBB9</accession>
<evidence type="ECO:0000313" key="2">
    <source>
        <dbReference type="EMBL" id="GAA4600848.1"/>
    </source>
</evidence>
<feature type="region of interest" description="Disordered" evidence="1">
    <location>
        <begin position="1"/>
        <end position="34"/>
    </location>
</feature>
<evidence type="ECO:0000256" key="1">
    <source>
        <dbReference type="SAM" id="MobiDB-lite"/>
    </source>
</evidence>
<protein>
    <submittedName>
        <fullName evidence="2">Uncharacterized protein</fullName>
    </submittedName>
</protein>
<organism evidence="2 3">
    <name type="scientific">Actinoallomurus liliacearum</name>
    <dbReference type="NCBI Taxonomy" id="1080073"/>
    <lineage>
        <taxon>Bacteria</taxon>
        <taxon>Bacillati</taxon>
        <taxon>Actinomycetota</taxon>
        <taxon>Actinomycetes</taxon>
        <taxon>Streptosporangiales</taxon>
        <taxon>Thermomonosporaceae</taxon>
        <taxon>Actinoallomurus</taxon>
    </lineage>
</organism>
<evidence type="ECO:0000313" key="3">
    <source>
        <dbReference type="Proteomes" id="UP001500212"/>
    </source>
</evidence>
<comment type="caution">
    <text evidence="2">The sequence shown here is derived from an EMBL/GenBank/DDBJ whole genome shotgun (WGS) entry which is preliminary data.</text>
</comment>
<reference evidence="3" key="1">
    <citation type="journal article" date="2019" name="Int. J. Syst. Evol. Microbiol.">
        <title>The Global Catalogue of Microorganisms (GCM) 10K type strain sequencing project: providing services to taxonomists for standard genome sequencing and annotation.</title>
        <authorList>
            <consortium name="The Broad Institute Genomics Platform"/>
            <consortium name="The Broad Institute Genome Sequencing Center for Infectious Disease"/>
            <person name="Wu L."/>
            <person name="Ma J."/>
        </authorList>
    </citation>
    <scope>NUCLEOTIDE SEQUENCE [LARGE SCALE GENOMIC DNA]</scope>
    <source>
        <strain evidence="3">JCM 17938</strain>
    </source>
</reference>
<proteinExistence type="predicted"/>